<dbReference type="GeneID" id="94693398"/>
<name>A0A1H3TFW4_9BURK</name>
<proteinExistence type="predicted"/>
<dbReference type="Proteomes" id="UP000183417">
    <property type="component" value="Unassembled WGS sequence"/>
</dbReference>
<evidence type="ECO:0000313" key="3">
    <source>
        <dbReference type="Proteomes" id="UP000183417"/>
    </source>
</evidence>
<dbReference type="AlphaFoldDB" id="A0A1H3TFW4"/>
<evidence type="ECO:0000313" key="2">
    <source>
        <dbReference type="EMBL" id="SDZ49183.1"/>
    </source>
</evidence>
<gene>
    <name evidence="2" type="ORF">SAMN05421547_12850</name>
</gene>
<sequence length="222" mass="23564">MAVQNVRTSAGSKLLICAARPASYDAAGFQALAFKEIAEITDLAELGREYNQATHSPLATRRIVKRKGSFNDGSLTVPMARDMNDEGQVLLKAASVSDDSYSYCIRLQDGSSHYFTAQCMSFKLNVGGVDSITAHTAQLEIDNDIIEVPAISFTLAYTAGANGSIVGVASQTVLQGATGKPVFAQAAAGFDFEKWSDNSTENPRSDANVLANVAVQASFIPE</sequence>
<dbReference type="RefSeq" id="WP_074923537.1">
    <property type="nucleotide sequence ID" value="NZ_CP141274.1"/>
</dbReference>
<dbReference type="EMBL" id="FNPE01000028">
    <property type="protein sequence ID" value="SDZ49183.1"/>
    <property type="molecule type" value="Genomic_DNA"/>
</dbReference>
<organism evidence="2 3">
    <name type="scientific">Delftia lacustris</name>
    <dbReference type="NCBI Taxonomy" id="558537"/>
    <lineage>
        <taxon>Bacteria</taxon>
        <taxon>Pseudomonadati</taxon>
        <taxon>Pseudomonadota</taxon>
        <taxon>Betaproteobacteria</taxon>
        <taxon>Burkholderiales</taxon>
        <taxon>Comamonadaceae</taxon>
        <taxon>Delftia</taxon>
    </lineage>
</organism>
<evidence type="ECO:0000259" key="1">
    <source>
        <dbReference type="Pfam" id="PF18998"/>
    </source>
</evidence>
<protein>
    <recommendedName>
        <fullName evidence="1">Bacterial repeat domain-containing protein</fullName>
    </recommendedName>
</protein>
<accession>A0A1H3TFW4</accession>
<dbReference type="Gene3D" id="4.10.410.40">
    <property type="match status" value="1"/>
</dbReference>
<dbReference type="InterPro" id="IPR044060">
    <property type="entry name" value="Bacterial_rp_domain"/>
</dbReference>
<feature type="domain" description="Bacterial repeat" evidence="1">
    <location>
        <begin position="154"/>
        <end position="219"/>
    </location>
</feature>
<reference evidence="2 3" key="1">
    <citation type="submission" date="2016-10" db="EMBL/GenBank/DDBJ databases">
        <authorList>
            <person name="de Groot N.N."/>
        </authorList>
    </citation>
    <scope>NUCLEOTIDE SEQUENCE [LARGE SCALE GENOMIC DNA]</scope>
    <source>
        <strain evidence="2 3">LMG 24775</strain>
    </source>
</reference>
<dbReference type="Pfam" id="PF18998">
    <property type="entry name" value="Flg_new_2"/>
    <property type="match status" value="1"/>
</dbReference>